<protein>
    <recommendedName>
        <fullName evidence="6">TIL domain-containing protein</fullName>
    </recommendedName>
</protein>
<dbReference type="Gene3D" id="2.10.25.10">
    <property type="entry name" value="Laminin"/>
    <property type="match status" value="1"/>
</dbReference>
<dbReference type="GO" id="GO:0004867">
    <property type="term" value="F:serine-type endopeptidase inhibitor activity"/>
    <property type="evidence" value="ECO:0007669"/>
    <property type="project" value="UniProtKB-KW"/>
</dbReference>
<organism evidence="4 5">
    <name type="scientific">Heterodera schachtii</name>
    <name type="common">Sugarbeet cyst nematode worm</name>
    <name type="synonym">Tylenchus schachtii</name>
    <dbReference type="NCBI Taxonomy" id="97005"/>
    <lineage>
        <taxon>Eukaryota</taxon>
        <taxon>Metazoa</taxon>
        <taxon>Ecdysozoa</taxon>
        <taxon>Nematoda</taxon>
        <taxon>Chromadorea</taxon>
        <taxon>Rhabditida</taxon>
        <taxon>Tylenchina</taxon>
        <taxon>Tylenchomorpha</taxon>
        <taxon>Tylenchoidea</taxon>
        <taxon>Heteroderidae</taxon>
        <taxon>Heteroderinae</taxon>
        <taxon>Heterodera</taxon>
    </lineage>
</organism>
<evidence type="ECO:0008006" key="6">
    <source>
        <dbReference type="Google" id="ProtNLM"/>
    </source>
</evidence>
<feature type="region of interest" description="Disordered" evidence="3">
    <location>
        <begin position="1"/>
        <end position="27"/>
    </location>
</feature>
<keyword evidence="5" id="KW-1185">Reference proteome</keyword>
<comment type="caution">
    <text evidence="4">The sequence shown here is derived from an EMBL/GenBank/DDBJ whole genome shotgun (WGS) entry which is preliminary data.</text>
</comment>
<keyword evidence="2" id="KW-1015">Disulfide bond</keyword>
<feature type="region of interest" description="Disordered" evidence="3">
    <location>
        <begin position="279"/>
        <end position="322"/>
    </location>
</feature>
<evidence type="ECO:0000256" key="2">
    <source>
        <dbReference type="ARBA" id="ARBA00023157"/>
    </source>
</evidence>
<keyword evidence="1" id="KW-0646">Protease inhibitor</keyword>
<dbReference type="InterPro" id="IPR036084">
    <property type="entry name" value="Ser_inhib-like_sf"/>
</dbReference>
<accession>A0ABD2IAB5</accession>
<evidence type="ECO:0000256" key="3">
    <source>
        <dbReference type="SAM" id="MobiDB-lite"/>
    </source>
</evidence>
<evidence type="ECO:0000313" key="4">
    <source>
        <dbReference type="EMBL" id="KAL3074381.1"/>
    </source>
</evidence>
<name>A0ABD2IAB5_HETSC</name>
<dbReference type="AlphaFoldDB" id="A0ABD2IAB5"/>
<dbReference type="SUPFAM" id="SSF57567">
    <property type="entry name" value="Serine protease inhibitors"/>
    <property type="match status" value="1"/>
</dbReference>
<feature type="compositionally biased region" description="Polar residues" evidence="3">
    <location>
        <begin position="279"/>
        <end position="309"/>
    </location>
</feature>
<gene>
    <name evidence="4" type="ORF">niasHS_015211</name>
</gene>
<evidence type="ECO:0000313" key="5">
    <source>
        <dbReference type="Proteomes" id="UP001620645"/>
    </source>
</evidence>
<dbReference type="PANTHER" id="PTHR23259">
    <property type="entry name" value="RIDDLE"/>
    <property type="match status" value="1"/>
</dbReference>
<dbReference type="EMBL" id="JBICCN010000357">
    <property type="protein sequence ID" value="KAL3074381.1"/>
    <property type="molecule type" value="Genomic_DNA"/>
</dbReference>
<reference evidence="4 5" key="1">
    <citation type="submission" date="2024-10" db="EMBL/GenBank/DDBJ databases">
        <authorList>
            <person name="Kim D."/>
        </authorList>
    </citation>
    <scope>NUCLEOTIDE SEQUENCE [LARGE SCALE GENOMIC DNA]</scope>
    <source>
        <strain evidence="4">Taebaek</strain>
    </source>
</reference>
<sequence>MSLVWDSKRKPTKPSPQPTHPLIRRPSTPPTNCYNFFLHNHFRPIKFQLSPPSPLTFAFPPIVPNASSIAPAFISLSLFPLLLLLSDAFSASQRDCQVNELFIECGTCEGSCREPIITNCRKECKPPRCECRAKLGYVRAHDGACVPFSECATYKGTSLAKDGMRPLTGGANANKEQKEMHSHLRNEGKEAVALPPSIRPPSASLHHSTKQHKLQDQVIQVGPSPPVIVRPSGQSHPVGTSHMNLFADLANANFNTDGVESDKTDTTAVPIPRTIVHSVSHSQPLDSLLRQSSAAEAGDSSRSGRTTRLVSALGEEEAGENAKLAKCGERRCSTTPRELDEASPAKQQLISADKKARNKKYVFNSLNAFLFAYINRVLPAASSNNKEHFVGAGAMAENEGIRKTGNFEFIGTADKLWGKGEEQQNKMDKKGKR</sequence>
<keyword evidence="1" id="KW-0722">Serine protease inhibitor</keyword>
<proteinExistence type="predicted"/>
<dbReference type="PANTHER" id="PTHR23259:SF82">
    <property type="entry name" value="SERINE PROTEASE INHIBITOR 1 PROTEIN"/>
    <property type="match status" value="1"/>
</dbReference>
<dbReference type="InterPro" id="IPR051368">
    <property type="entry name" value="SerProtInhib-TIL_Domain"/>
</dbReference>
<dbReference type="Proteomes" id="UP001620645">
    <property type="component" value="Unassembled WGS sequence"/>
</dbReference>
<evidence type="ECO:0000256" key="1">
    <source>
        <dbReference type="ARBA" id="ARBA00022900"/>
    </source>
</evidence>
<dbReference type="CDD" id="cd19941">
    <property type="entry name" value="TIL"/>
    <property type="match status" value="1"/>
</dbReference>